<evidence type="ECO:0000256" key="2">
    <source>
        <dbReference type="ARBA" id="ARBA00022448"/>
    </source>
</evidence>
<dbReference type="PANTHER" id="PTHR13437:SF2">
    <property type="entry name" value="NUCLEOPORIN P58_P45"/>
    <property type="match status" value="1"/>
</dbReference>
<evidence type="ECO:0000256" key="6">
    <source>
        <dbReference type="ARBA" id="ARBA00023132"/>
    </source>
</evidence>
<feature type="region of interest" description="Disordered" evidence="8">
    <location>
        <begin position="1"/>
        <end position="211"/>
    </location>
</feature>
<evidence type="ECO:0000256" key="8">
    <source>
        <dbReference type="SAM" id="MobiDB-lite"/>
    </source>
</evidence>
<feature type="compositionally biased region" description="Polar residues" evidence="8">
    <location>
        <begin position="344"/>
        <end position="360"/>
    </location>
</feature>
<comment type="subcellular location">
    <subcellularLocation>
        <location evidence="1">Nucleus</location>
        <location evidence="1">Nuclear pore complex</location>
    </subcellularLocation>
</comment>
<dbReference type="Proteomes" id="UP000799428">
    <property type="component" value="Unassembled WGS sequence"/>
</dbReference>
<organism evidence="9 10">
    <name type="scientific">Pleomassaria siparia CBS 279.74</name>
    <dbReference type="NCBI Taxonomy" id="1314801"/>
    <lineage>
        <taxon>Eukaryota</taxon>
        <taxon>Fungi</taxon>
        <taxon>Dikarya</taxon>
        <taxon>Ascomycota</taxon>
        <taxon>Pezizomycotina</taxon>
        <taxon>Dothideomycetes</taxon>
        <taxon>Pleosporomycetidae</taxon>
        <taxon>Pleosporales</taxon>
        <taxon>Pleomassariaceae</taxon>
        <taxon>Pleomassaria</taxon>
    </lineage>
</organism>
<feature type="compositionally biased region" description="Polar residues" evidence="8">
    <location>
        <begin position="1"/>
        <end position="13"/>
    </location>
</feature>
<dbReference type="GO" id="GO:0005643">
    <property type="term" value="C:nuclear pore"/>
    <property type="evidence" value="ECO:0007669"/>
    <property type="project" value="UniProtKB-SubCell"/>
</dbReference>
<dbReference type="PANTHER" id="PTHR13437">
    <property type="entry name" value="NUCLEOPORIN P58/P45 NUCLEOPORIN-LIKE PROTEIN 1"/>
    <property type="match status" value="1"/>
</dbReference>
<feature type="compositionally biased region" description="Low complexity" evidence="8">
    <location>
        <begin position="69"/>
        <end position="94"/>
    </location>
</feature>
<dbReference type="InterPro" id="IPR024882">
    <property type="entry name" value="NUP58/p45/49"/>
</dbReference>
<evidence type="ECO:0000256" key="3">
    <source>
        <dbReference type="ARBA" id="ARBA00022816"/>
    </source>
</evidence>
<keyword evidence="7" id="KW-0539">Nucleus</keyword>
<dbReference type="Pfam" id="PF21121">
    <property type="entry name" value="Nup49_C"/>
    <property type="match status" value="1"/>
</dbReference>
<feature type="region of interest" description="Disordered" evidence="8">
    <location>
        <begin position="344"/>
        <end position="367"/>
    </location>
</feature>
<dbReference type="GO" id="GO:0015031">
    <property type="term" value="P:protein transport"/>
    <property type="evidence" value="ECO:0007669"/>
    <property type="project" value="UniProtKB-KW"/>
</dbReference>
<sequence length="466" mass="48738">MSGFGRSNSLSINTGGGSLFGNNATQGQQQSAGLFGSSTAASTKPATTGGLFGSTSQSQTGGLFGGGAPAASQPPQTASLFGGQQQTSQPQSGSLFGNLNKPAGAAGGLFGSSTAQPQSQPQQSGGLFGGTLGGAQDKNQQATSQSGGLFNPSQPQQKSLFGAPIQQTATPSLFGNTNAQQPQTSTPSMFGATQQAQTQQPNGMLGQNAGFSLGGSTSVPFNGQSVQVGSFDNIKGTTRFSDLHPELQRQIVQVDLQIQERITACNQIRETLPRTGDNVASIAPDVAYIEEYLSTVELGIDNDSASISHLRDLVKKDAEDASLSFRAIINLKLPNQFHYANRTNLNASTTRPNPTPSISDDPNDPSKPVDLMGYFQTRTDDLGHTLDLYQGQIREIEAHLRTMEAGTVEKAQQLTGSRNGPRDQRRELVEALKAIEGAILDSAKKVGQIRDAVTTETLGHVGAALL</sequence>
<evidence type="ECO:0000256" key="4">
    <source>
        <dbReference type="ARBA" id="ARBA00022927"/>
    </source>
</evidence>
<keyword evidence="3" id="KW-0509">mRNA transport</keyword>
<dbReference type="EMBL" id="MU005786">
    <property type="protein sequence ID" value="KAF2703598.1"/>
    <property type="molecule type" value="Genomic_DNA"/>
</dbReference>
<evidence type="ECO:0000313" key="10">
    <source>
        <dbReference type="Proteomes" id="UP000799428"/>
    </source>
</evidence>
<dbReference type="InterPro" id="IPR025574">
    <property type="entry name" value="Nucleoporin_FG_rpt"/>
</dbReference>
<keyword evidence="2" id="KW-0813">Transport</keyword>
<evidence type="ECO:0000256" key="1">
    <source>
        <dbReference type="ARBA" id="ARBA00004567"/>
    </source>
</evidence>
<evidence type="ECO:0000256" key="7">
    <source>
        <dbReference type="ARBA" id="ARBA00023242"/>
    </source>
</evidence>
<proteinExistence type="predicted"/>
<dbReference type="AlphaFoldDB" id="A0A6G1JSR7"/>
<feature type="compositionally biased region" description="Polar residues" evidence="8">
    <location>
        <begin position="20"/>
        <end position="32"/>
    </location>
</feature>
<keyword evidence="4" id="KW-0653">Protein transport</keyword>
<dbReference type="GO" id="GO:0051028">
    <property type="term" value="P:mRNA transport"/>
    <property type="evidence" value="ECO:0007669"/>
    <property type="project" value="UniProtKB-KW"/>
</dbReference>
<feature type="compositionally biased region" description="Low complexity" evidence="8">
    <location>
        <begin position="111"/>
        <end position="125"/>
    </location>
</feature>
<keyword evidence="10" id="KW-1185">Reference proteome</keyword>
<gene>
    <name evidence="9" type="ORF">K504DRAFT_463328</name>
</gene>
<dbReference type="GO" id="GO:0017056">
    <property type="term" value="F:structural constituent of nuclear pore"/>
    <property type="evidence" value="ECO:0007669"/>
    <property type="project" value="InterPro"/>
</dbReference>
<dbReference type="GO" id="GO:0008139">
    <property type="term" value="F:nuclear localization sequence binding"/>
    <property type="evidence" value="ECO:0007669"/>
    <property type="project" value="InterPro"/>
</dbReference>
<evidence type="ECO:0000256" key="5">
    <source>
        <dbReference type="ARBA" id="ARBA00023010"/>
    </source>
</evidence>
<feature type="compositionally biased region" description="Low complexity" evidence="8">
    <location>
        <begin position="36"/>
        <end position="49"/>
    </location>
</feature>
<name>A0A6G1JSR7_9PLEO</name>
<evidence type="ECO:0008006" key="11">
    <source>
        <dbReference type="Google" id="ProtNLM"/>
    </source>
</evidence>
<feature type="compositionally biased region" description="Polar residues" evidence="8">
    <location>
        <begin position="137"/>
        <end position="202"/>
    </location>
</feature>
<accession>A0A6G1JSR7</accession>
<reference evidence="9" key="1">
    <citation type="journal article" date="2020" name="Stud. Mycol.">
        <title>101 Dothideomycetes genomes: a test case for predicting lifestyles and emergence of pathogens.</title>
        <authorList>
            <person name="Haridas S."/>
            <person name="Albert R."/>
            <person name="Binder M."/>
            <person name="Bloem J."/>
            <person name="Labutti K."/>
            <person name="Salamov A."/>
            <person name="Andreopoulos B."/>
            <person name="Baker S."/>
            <person name="Barry K."/>
            <person name="Bills G."/>
            <person name="Bluhm B."/>
            <person name="Cannon C."/>
            <person name="Castanera R."/>
            <person name="Culley D."/>
            <person name="Daum C."/>
            <person name="Ezra D."/>
            <person name="Gonzalez J."/>
            <person name="Henrissat B."/>
            <person name="Kuo A."/>
            <person name="Liang C."/>
            <person name="Lipzen A."/>
            <person name="Lutzoni F."/>
            <person name="Magnuson J."/>
            <person name="Mondo S."/>
            <person name="Nolan M."/>
            <person name="Ohm R."/>
            <person name="Pangilinan J."/>
            <person name="Park H.-J."/>
            <person name="Ramirez L."/>
            <person name="Alfaro M."/>
            <person name="Sun H."/>
            <person name="Tritt A."/>
            <person name="Yoshinaga Y."/>
            <person name="Zwiers L.-H."/>
            <person name="Turgeon B."/>
            <person name="Goodwin S."/>
            <person name="Spatafora J."/>
            <person name="Crous P."/>
            <person name="Grigoriev I."/>
        </authorList>
    </citation>
    <scope>NUCLEOTIDE SEQUENCE</scope>
    <source>
        <strain evidence="9">CBS 279.74</strain>
    </source>
</reference>
<keyword evidence="5" id="KW-0811">Translocation</keyword>
<evidence type="ECO:0000313" key="9">
    <source>
        <dbReference type="EMBL" id="KAF2703598.1"/>
    </source>
</evidence>
<keyword evidence="6" id="KW-0906">Nuclear pore complex</keyword>
<dbReference type="Pfam" id="PF13634">
    <property type="entry name" value="Nucleoporin_FG"/>
    <property type="match status" value="2"/>
</dbReference>
<protein>
    <recommendedName>
        <fullName evidence="11">Nucleoporin NUP49/NSP49</fullName>
    </recommendedName>
</protein>
<dbReference type="OrthoDB" id="2538017at2759"/>